<dbReference type="Proteomes" id="UP001595846">
    <property type="component" value="Unassembled WGS sequence"/>
</dbReference>
<feature type="transmembrane region" description="Helical" evidence="1">
    <location>
        <begin position="7"/>
        <end position="28"/>
    </location>
</feature>
<reference evidence="2 3" key="1">
    <citation type="journal article" date="2019" name="Int. J. Syst. Evol. Microbiol.">
        <title>The Global Catalogue of Microorganisms (GCM) 10K type strain sequencing project: providing services to taxonomists for standard genome sequencing and annotation.</title>
        <authorList>
            <consortium name="The Broad Institute Genomics Platform"/>
            <consortium name="The Broad Institute Genome Sequencing Center for Infectious Disease"/>
            <person name="Wu L."/>
            <person name="Ma J."/>
        </authorList>
    </citation>
    <scope>NUCLEOTIDE SEQUENCE [LARGE SCALE GENOMIC DNA]</scope>
    <source>
        <strain evidence="2 3">IBRC-M 10256</strain>
    </source>
</reference>
<name>A0ABD5NKD2_9EURY</name>
<evidence type="ECO:0000313" key="2">
    <source>
        <dbReference type="EMBL" id="MFC3957306.1"/>
    </source>
</evidence>
<comment type="caution">
    <text evidence="2">The sequence shown here is derived from an EMBL/GenBank/DDBJ whole genome shotgun (WGS) entry which is preliminary data.</text>
</comment>
<keyword evidence="1" id="KW-0812">Transmembrane</keyword>
<keyword evidence="3" id="KW-1185">Reference proteome</keyword>
<dbReference type="GeneID" id="73904526"/>
<accession>A0ABD5NKD2</accession>
<dbReference type="PROSITE" id="PS51257">
    <property type="entry name" value="PROKAR_LIPOPROTEIN"/>
    <property type="match status" value="1"/>
</dbReference>
<gene>
    <name evidence="2" type="ORF">ACFOUR_02815</name>
</gene>
<sequence length="173" mass="20034">MDTYNRRYCLSIISVTCPVTLSGCLGFFDRKKLTHNQKKLAEKYEDGYQQFVQGNEIVELGREKFDSDMYSKSGDMFTLSLGEFRDAKETFSRLSEYESGLPTKARNIVTESLDATENCIQFAELFAESTNRISQSDGRDNAVTRFNEEYYNYMKSDRDIPSNREFIESLMSK</sequence>
<protein>
    <recommendedName>
        <fullName evidence="4">Lipoprotein</fullName>
    </recommendedName>
</protein>
<evidence type="ECO:0000256" key="1">
    <source>
        <dbReference type="SAM" id="Phobius"/>
    </source>
</evidence>
<dbReference type="RefSeq" id="WP_256531769.1">
    <property type="nucleotide sequence ID" value="NZ_CP101824.1"/>
</dbReference>
<evidence type="ECO:0000313" key="3">
    <source>
        <dbReference type="Proteomes" id="UP001595846"/>
    </source>
</evidence>
<dbReference type="EMBL" id="JBHSAQ010000001">
    <property type="protein sequence ID" value="MFC3957306.1"/>
    <property type="molecule type" value="Genomic_DNA"/>
</dbReference>
<dbReference type="AlphaFoldDB" id="A0ABD5NKD2"/>
<keyword evidence="1" id="KW-0472">Membrane</keyword>
<keyword evidence="1" id="KW-1133">Transmembrane helix</keyword>
<proteinExistence type="predicted"/>
<evidence type="ECO:0008006" key="4">
    <source>
        <dbReference type="Google" id="ProtNLM"/>
    </source>
</evidence>
<organism evidence="2 3">
    <name type="scientific">Halovivax cerinus</name>
    <dbReference type="NCBI Taxonomy" id="1487865"/>
    <lineage>
        <taxon>Archaea</taxon>
        <taxon>Methanobacteriati</taxon>
        <taxon>Methanobacteriota</taxon>
        <taxon>Stenosarchaea group</taxon>
        <taxon>Halobacteria</taxon>
        <taxon>Halobacteriales</taxon>
        <taxon>Natrialbaceae</taxon>
        <taxon>Halovivax</taxon>
    </lineage>
</organism>